<evidence type="ECO:0000313" key="11">
    <source>
        <dbReference type="EMBL" id="SPS10493.1"/>
    </source>
</evidence>
<dbReference type="InterPro" id="IPR018043">
    <property type="entry name" value="Na/Gal_symport_CS"/>
</dbReference>
<dbReference type="SUPFAM" id="SSF103473">
    <property type="entry name" value="MFS general substrate transporter"/>
    <property type="match status" value="1"/>
</dbReference>
<dbReference type="GO" id="GO:0015293">
    <property type="term" value="F:symporter activity"/>
    <property type="evidence" value="ECO:0007669"/>
    <property type="project" value="UniProtKB-KW"/>
</dbReference>
<dbReference type="PROSITE" id="PS00872">
    <property type="entry name" value="NA_GALACTOSIDE_SYMP"/>
    <property type="match status" value="1"/>
</dbReference>
<organism evidence="11 12">
    <name type="scientific">Lactococcus lactis</name>
    <dbReference type="NCBI Taxonomy" id="1358"/>
    <lineage>
        <taxon>Bacteria</taxon>
        <taxon>Bacillati</taxon>
        <taxon>Bacillota</taxon>
        <taxon>Bacilli</taxon>
        <taxon>Lactobacillales</taxon>
        <taxon>Streptococcaceae</taxon>
        <taxon>Lactococcus</taxon>
    </lineage>
</organism>
<evidence type="ECO:0000256" key="2">
    <source>
        <dbReference type="ARBA" id="ARBA00022448"/>
    </source>
</evidence>
<evidence type="ECO:0000256" key="7">
    <source>
        <dbReference type="ARBA" id="ARBA00022989"/>
    </source>
</evidence>
<keyword evidence="8 9" id="KW-0472">Membrane</keyword>
<gene>
    <name evidence="11" type="primary">lacS_1</name>
    <name evidence="11" type="ORF">AMHIJAGA_00412</name>
</gene>
<name>A0A2X0RHY7_9LACT</name>
<feature type="transmembrane region" description="Helical" evidence="9">
    <location>
        <begin position="12"/>
        <end position="29"/>
    </location>
</feature>
<comment type="subcellular location">
    <subcellularLocation>
        <location evidence="1">Cell membrane</location>
        <topology evidence="1">Multi-pass membrane protein</topology>
    </subcellularLocation>
</comment>
<dbReference type="Pfam" id="PF13347">
    <property type="entry name" value="MFS_2"/>
    <property type="match status" value="1"/>
</dbReference>
<dbReference type="AlphaFoldDB" id="A0A2X0RHY7"/>
<reference evidence="10" key="1">
    <citation type="submission" date="2018-01" db="EMBL/GenBank/DDBJ databases">
        <authorList>
            <person name="Gaut B.S."/>
            <person name="Morton B.R."/>
            <person name="Clegg M.T."/>
            <person name="Duvall M.R."/>
        </authorList>
    </citation>
    <scope>NUCLEOTIDE SEQUENCE</scope>
    <source>
        <strain evidence="10">Lactococcus lactis</strain>
    </source>
</reference>
<dbReference type="Gene3D" id="1.20.1250.20">
    <property type="entry name" value="MFS general substrate transporter like domains"/>
    <property type="match status" value="1"/>
</dbReference>
<dbReference type="PANTHER" id="PTHR11328:SF36">
    <property type="entry name" value="MELIBIOSE PERMEASE"/>
    <property type="match status" value="1"/>
</dbReference>
<dbReference type="NCBIfam" id="TIGR00792">
    <property type="entry name" value="gph"/>
    <property type="match status" value="1"/>
</dbReference>
<keyword evidence="3" id="KW-1003">Cell membrane</keyword>
<reference evidence="11" key="3">
    <citation type="submission" date="2018-05" db="EMBL/GenBank/DDBJ databases">
        <authorList>
            <person name="Lanie J.A."/>
            <person name="Ng W.-L."/>
            <person name="Kazmierczak K.M."/>
            <person name="Andrzejewski T.M."/>
            <person name="Davidsen T.M."/>
            <person name="Wayne K.J."/>
            <person name="Tettelin H."/>
            <person name="Glass J.I."/>
            <person name="Rusch D."/>
            <person name="Podicherti R."/>
            <person name="Tsui H.-C.T."/>
            <person name="Winkler M.E."/>
        </authorList>
    </citation>
    <scope>NUCLEOTIDE SEQUENCE</scope>
    <source>
        <strain evidence="11">Lactococcus lactis</strain>
    </source>
</reference>
<dbReference type="InterPro" id="IPR036259">
    <property type="entry name" value="MFS_trans_sf"/>
</dbReference>
<feature type="transmembrane region" description="Helical" evidence="9">
    <location>
        <begin position="158"/>
        <end position="179"/>
    </location>
</feature>
<dbReference type="InterPro" id="IPR039672">
    <property type="entry name" value="MFS_2"/>
</dbReference>
<evidence type="ECO:0000256" key="9">
    <source>
        <dbReference type="SAM" id="Phobius"/>
    </source>
</evidence>
<feature type="transmembrane region" description="Helical" evidence="9">
    <location>
        <begin position="242"/>
        <end position="262"/>
    </location>
</feature>
<keyword evidence="2" id="KW-0813">Transport</keyword>
<feature type="transmembrane region" description="Helical" evidence="9">
    <location>
        <begin position="209"/>
        <end position="236"/>
    </location>
</feature>
<proteinExistence type="predicted"/>
<evidence type="ECO:0000256" key="8">
    <source>
        <dbReference type="ARBA" id="ARBA00023136"/>
    </source>
</evidence>
<feature type="transmembrane region" description="Helical" evidence="9">
    <location>
        <begin position="50"/>
        <end position="73"/>
    </location>
</feature>
<evidence type="ECO:0000256" key="4">
    <source>
        <dbReference type="ARBA" id="ARBA00022597"/>
    </source>
</evidence>
<feature type="transmembrane region" description="Helical" evidence="9">
    <location>
        <begin position="274"/>
        <end position="293"/>
    </location>
</feature>
<dbReference type="GO" id="GO:0008643">
    <property type="term" value="P:carbohydrate transport"/>
    <property type="evidence" value="ECO:0007669"/>
    <property type="project" value="InterPro"/>
</dbReference>
<dbReference type="EMBL" id="OGTW01000007">
    <property type="protein sequence ID" value="SPB23215.1"/>
    <property type="molecule type" value="Genomic_DNA"/>
</dbReference>
<evidence type="ECO:0000256" key="6">
    <source>
        <dbReference type="ARBA" id="ARBA00022847"/>
    </source>
</evidence>
<sequence>MFAGTPHEDAMIALVTSLVVIIRLIEIIFDPIIGSIIDNTHTRWGKFKPWLVVGGIMSSLMIMLMFSDFFGLAKSDNRTLFAIVFIIAFIILDAFYSFKDIAFWSMIPALSEKNSERETLGTFARFGSAIGAQGATILAIPITIFFTKGGHAQGARGFFAFGVIAALVQGISALVTAWGTKEQKSVIRQEGTKTNTLDVFKALLKNDQLMWLSLSYILFAIAYVATTATLILNFTFVIGNASLYSITGIVGFIGSIILVPMFPILAKKFGRRKVLTGAIISMLLGYLLFVLGSSVAMTVAGLIFLTAPYQLVFLSVLMTITDSVEYGQWKNGVRNEAVTLACVHCLIKLPALSQMVSMDLWQFQPE</sequence>
<keyword evidence="6" id="KW-0769">Symport</keyword>
<evidence type="ECO:0000256" key="5">
    <source>
        <dbReference type="ARBA" id="ARBA00022692"/>
    </source>
</evidence>
<keyword evidence="7 9" id="KW-1133">Transmembrane helix</keyword>
<evidence type="ECO:0000313" key="12">
    <source>
        <dbReference type="Proteomes" id="UP000279235"/>
    </source>
</evidence>
<reference evidence="12" key="2">
    <citation type="submission" date="2018-05" db="EMBL/GenBank/DDBJ databases">
        <authorList>
            <person name="Duru I."/>
        </authorList>
    </citation>
    <scope>NUCLEOTIDE SEQUENCE [LARGE SCALE GENOMIC DNA]</scope>
</reference>
<evidence type="ECO:0000256" key="1">
    <source>
        <dbReference type="ARBA" id="ARBA00004651"/>
    </source>
</evidence>
<evidence type="ECO:0000313" key="10">
    <source>
        <dbReference type="EMBL" id="SPB23215.1"/>
    </source>
</evidence>
<dbReference type="GO" id="GO:0006814">
    <property type="term" value="P:sodium ion transport"/>
    <property type="evidence" value="ECO:0007669"/>
    <property type="project" value="InterPro"/>
</dbReference>
<keyword evidence="4" id="KW-0762">Sugar transport</keyword>
<dbReference type="PANTHER" id="PTHR11328">
    <property type="entry name" value="MAJOR FACILITATOR SUPERFAMILY DOMAIN-CONTAINING PROTEIN"/>
    <property type="match status" value="1"/>
</dbReference>
<feature type="transmembrane region" description="Helical" evidence="9">
    <location>
        <begin position="79"/>
        <end position="98"/>
    </location>
</feature>
<feature type="transmembrane region" description="Helical" evidence="9">
    <location>
        <begin position="123"/>
        <end position="146"/>
    </location>
</feature>
<keyword evidence="5 9" id="KW-0812">Transmembrane</keyword>
<dbReference type="EMBL" id="OGTW02000007">
    <property type="protein sequence ID" value="SPS10493.1"/>
    <property type="molecule type" value="Genomic_DNA"/>
</dbReference>
<dbReference type="InterPro" id="IPR001927">
    <property type="entry name" value="Na/Gal_symport"/>
</dbReference>
<evidence type="ECO:0000256" key="3">
    <source>
        <dbReference type="ARBA" id="ARBA00022475"/>
    </source>
</evidence>
<protein>
    <submittedName>
        <fullName evidence="11">Galactose permease</fullName>
    </submittedName>
</protein>
<dbReference type="GO" id="GO:0005886">
    <property type="term" value="C:plasma membrane"/>
    <property type="evidence" value="ECO:0007669"/>
    <property type="project" value="UniProtKB-SubCell"/>
</dbReference>
<accession>A0A2X0RHY7</accession>
<dbReference type="Proteomes" id="UP000279235">
    <property type="component" value="Unassembled WGS sequence"/>
</dbReference>
<feature type="transmembrane region" description="Helical" evidence="9">
    <location>
        <begin position="299"/>
        <end position="320"/>
    </location>
</feature>